<reference evidence="4" key="1">
    <citation type="journal article" date="2019" name="Database">
        <title>The radish genome database (RadishGD): an integrated information resource for radish genomics.</title>
        <authorList>
            <person name="Yu H.J."/>
            <person name="Baek S."/>
            <person name="Lee Y.J."/>
            <person name="Cho A."/>
            <person name="Mun J.H."/>
        </authorList>
    </citation>
    <scope>NUCLEOTIDE SEQUENCE [LARGE SCALE GENOMIC DNA]</scope>
    <source>
        <strain evidence="4">cv. WK10039</strain>
    </source>
</reference>
<feature type="domain" description="ArsA/GET3 Anion-transporting ATPase-like" evidence="2">
    <location>
        <begin position="54"/>
        <end position="302"/>
    </location>
</feature>
<dbReference type="RefSeq" id="XP_018450907.1">
    <property type="nucleotide sequence ID" value="XM_018595405.2"/>
</dbReference>
<dbReference type="OrthoDB" id="1909609at2759"/>
<dbReference type="Pfam" id="PF02374">
    <property type="entry name" value="ArsA_ATPase"/>
    <property type="match status" value="1"/>
</dbReference>
<protein>
    <submittedName>
        <fullName evidence="5">Uncharacterized protein At1g26090, chloroplastic</fullName>
    </submittedName>
</protein>
<dbReference type="PANTHER" id="PTHR43868">
    <property type="entry name" value="OS02G0711200 PROTEIN"/>
    <property type="match status" value="1"/>
</dbReference>
<accession>A0A6J0KSL7</accession>
<organism evidence="4 5">
    <name type="scientific">Raphanus sativus</name>
    <name type="common">Radish</name>
    <name type="synonym">Raphanus raphanistrum var. sativus</name>
    <dbReference type="NCBI Taxonomy" id="3726"/>
    <lineage>
        <taxon>Eukaryota</taxon>
        <taxon>Viridiplantae</taxon>
        <taxon>Streptophyta</taxon>
        <taxon>Embryophyta</taxon>
        <taxon>Tracheophyta</taxon>
        <taxon>Spermatophyta</taxon>
        <taxon>Magnoliopsida</taxon>
        <taxon>eudicotyledons</taxon>
        <taxon>Gunneridae</taxon>
        <taxon>Pentapetalae</taxon>
        <taxon>rosids</taxon>
        <taxon>malvids</taxon>
        <taxon>Brassicales</taxon>
        <taxon>Brassicaceae</taxon>
        <taxon>Brassiceae</taxon>
        <taxon>Raphanus</taxon>
    </lineage>
</organism>
<dbReference type="KEGG" id="rsz:108822353"/>
<dbReference type="Proteomes" id="UP000504610">
    <property type="component" value="Chromosome 8"/>
</dbReference>
<evidence type="ECO:0000313" key="5">
    <source>
        <dbReference type="RefSeq" id="XP_018450907.1"/>
    </source>
</evidence>
<dbReference type="InterPro" id="IPR025723">
    <property type="entry name" value="ArsA/GET3_ATPase-like"/>
</dbReference>
<dbReference type="PANTHER" id="PTHR43868:SF1">
    <property type="entry name" value="P-LOOP CONTAINING NUCLEOSIDE TRIPHOSPHATE HYDROLASES SUPERFAMILY PROTEIN"/>
    <property type="match status" value="1"/>
</dbReference>
<sequence>MVTLLASSYSLTSCSSPGLDILSSLVVTSVSWKHHRPASVVVAVATSESSQKPTKFVTFLGKGGSGKTTASVFAAQHYALAGLSTCLVVQSQDPSPDFLLGTKIGTSPTLLNDNLSVIRLETTKMLLEPLKQLKQADARLNMTQGVLEGVVGEELGVLPGMDSIFSMLELERLVGFFRQATRKNHQGKAFDVIVYDGISTEETLRMIGLSSKTRLYVKYLRSLAEKTDLGRLTSPSIMRFVDESMNISGNKSPFDGQTSPAMWDTLERFLETGASTLRDPERFRSFLVMDPNNPMSVKSALRYWGCTIQAGSHASAAFAISSSSNLTTHESYKASKEEFVPLPFASASVPFTSNGLDWDKILLDQANLSVREILSGTVSQGSSLTPPVTFDTVNKSVTLFMPGFEKSEIKLYQYRGGSELLIEAGDQRRVIPLPSQIQGKVGGAKFVDTSLIITMR</sequence>
<dbReference type="InterPro" id="IPR040612">
    <property type="entry name" value="ArsA_HSP20-like"/>
</dbReference>
<dbReference type="InterPro" id="IPR053262">
    <property type="entry name" value="ArsA_ATPase-like"/>
</dbReference>
<evidence type="ECO:0000313" key="4">
    <source>
        <dbReference type="Proteomes" id="UP000504610"/>
    </source>
</evidence>
<dbReference type="InterPro" id="IPR027417">
    <property type="entry name" value="P-loop_NTPase"/>
</dbReference>
<dbReference type="CDD" id="cd02035">
    <property type="entry name" value="ArsA"/>
    <property type="match status" value="1"/>
</dbReference>
<dbReference type="Pfam" id="PF17886">
    <property type="entry name" value="ArsA_HSP20"/>
    <property type="match status" value="1"/>
</dbReference>
<dbReference type="InterPro" id="IPR008978">
    <property type="entry name" value="HSP20-like_chaperone"/>
</dbReference>
<dbReference type="GeneID" id="108822353"/>
<evidence type="ECO:0000256" key="1">
    <source>
        <dbReference type="ARBA" id="ARBA00011040"/>
    </source>
</evidence>
<dbReference type="SUPFAM" id="SSF52540">
    <property type="entry name" value="P-loop containing nucleoside triphosphate hydrolases"/>
    <property type="match status" value="1"/>
</dbReference>
<gene>
    <name evidence="5" type="primary">LOC108822353</name>
</gene>
<reference evidence="5" key="2">
    <citation type="submission" date="2025-08" db="UniProtKB">
        <authorList>
            <consortium name="RefSeq"/>
        </authorList>
    </citation>
    <scope>IDENTIFICATION</scope>
    <source>
        <tissue evidence="5">Leaf</tissue>
    </source>
</reference>
<keyword evidence="4" id="KW-1185">Reference proteome</keyword>
<feature type="domain" description="ArsA HSP20-like" evidence="3">
    <location>
        <begin position="396"/>
        <end position="455"/>
    </location>
</feature>
<proteinExistence type="inferred from homology"/>
<comment type="similarity">
    <text evidence="1">Belongs to the arsA ATPase family.</text>
</comment>
<evidence type="ECO:0000259" key="2">
    <source>
        <dbReference type="Pfam" id="PF02374"/>
    </source>
</evidence>
<dbReference type="AlphaFoldDB" id="A0A6J0KSL7"/>
<dbReference type="Gene3D" id="3.40.50.300">
    <property type="entry name" value="P-loop containing nucleotide triphosphate hydrolases"/>
    <property type="match status" value="1"/>
</dbReference>
<evidence type="ECO:0000259" key="3">
    <source>
        <dbReference type="Pfam" id="PF17886"/>
    </source>
</evidence>
<name>A0A6J0KSL7_RAPSA</name>
<dbReference type="Gene3D" id="2.60.40.790">
    <property type="match status" value="1"/>
</dbReference>